<reference evidence="1 2" key="1">
    <citation type="submission" date="2024-03" db="EMBL/GenBank/DDBJ databases">
        <title>First Report of Pectobacterium brasiliscabiei causing potato scab in china.</title>
        <authorList>
            <person name="Handique U."/>
        </authorList>
    </citation>
    <scope>NUCLEOTIDE SEQUENCE [LARGE SCALE GENOMIC DNA]</scope>
    <source>
        <strain evidence="1 2">ZRIMU1503</strain>
    </source>
</reference>
<dbReference type="Proteomes" id="UP001365781">
    <property type="component" value="Unassembled WGS sequence"/>
</dbReference>
<keyword evidence="2" id="KW-1185">Reference proteome</keyword>
<accession>A0ABU8G7J2</accession>
<evidence type="ECO:0000313" key="2">
    <source>
        <dbReference type="Proteomes" id="UP001365781"/>
    </source>
</evidence>
<organism evidence="1 2">
    <name type="scientific">Streptomyces brasiliscabiei</name>
    <dbReference type="NCBI Taxonomy" id="2736302"/>
    <lineage>
        <taxon>Bacteria</taxon>
        <taxon>Bacillati</taxon>
        <taxon>Actinomycetota</taxon>
        <taxon>Actinomycetes</taxon>
        <taxon>Kitasatosporales</taxon>
        <taxon>Streptomycetaceae</taxon>
        <taxon>Streptomyces</taxon>
    </lineage>
</organism>
<dbReference type="RefSeq" id="WP_336539474.1">
    <property type="nucleotide sequence ID" value="NZ_JBBAYL010000015.1"/>
</dbReference>
<sequence length="111" mass="11838">MTGPLGAAPVTADDFSSRMIGPQLRAADYTDMRFEAAMRALAEAQRQYTALPVRHGSVIPSDRFRAAVGAGAIAGHGDIPSLTRDLVAKYARDLKNLMAAGRFMDGGHVNH</sequence>
<protein>
    <submittedName>
        <fullName evidence="1">Uncharacterized protein</fullName>
    </submittedName>
</protein>
<evidence type="ECO:0000313" key="1">
    <source>
        <dbReference type="EMBL" id="MEI5609148.1"/>
    </source>
</evidence>
<name>A0ABU8G7J2_9ACTN</name>
<dbReference type="EMBL" id="JBBAYM010000004">
    <property type="protein sequence ID" value="MEI5609148.1"/>
    <property type="molecule type" value="Genomic_DNA"/>
</dbReference>
<gene>
    <name evidence="1" type="ORF">WB403_08220</name>
</gene>
<comment type="caution">
    <text evidence="1">The sequence shown here is derived from an EMBL/GenBank/DDBJ whole genome shotgun (WGS) entry which is preliminary data.</text>
</comment>
<proteinExistence type="predicted"/>